<evidence type="ECO:0000256" key="3">
    <source>
        <dbReference type="ARBA" id="ARBA00022578"/>
    </source>
</evidence>
<reference evidence="11 12" key="1">
    <citation type="submission" date="2016-10" db="EMBL/GenBank/DDBJ databases">
        <title>Genome sequence of Rothia aeria strain JCM11412.</title>
        <authorList>
            <person name="Nambu T."/>
        </authorList>
    </citation>
    <scope>NUCLEOTIDE SEQUENCE [LARGE SCALE GENOMIC DNA]</scope>
    <source>
        <strain evidence="11 12">JCM 11412</strain>
    </source>
</reference>
<protein>
    <submittedName>
        <fullName evidence="11">Mobile element protein</fullName>
    </submittedName>
</protein>
<keyword evidence="5" id="KW-0862">Zinc</keyword>
<dbReference type="KEGG" id="raj:RA11412_0703"/>
<feature type="domain" description="Probable transposase IS891/IS1136/IS1341" evidence="8">
    <location>
        <begin position="280"/>
        <end position="400"/>
    </location>
</feature>
<dbReference type="PANTHER" id="PTHR30405:SF11">
    <property type="entry name" value="RNA-GUIDED DNA ENDONUCLEASE RV2885C-RELATED"/>
    <property type="match status" value="1"/>
</dbReference>
<evidence type="ECO:0000256" key="1">
    <source>
        <dbReference type="ARBA" id="ARBA00008761"/>
    </source>
</evidence>
<keyword evidence="12" id="KW-1185">Reference proteome</keyword>
<gene>
    <name evidence="11" type="ORF">RA11412_0703</name>
</gene>
<evidence type="ECO:0000259" key="8">
    <source>
        <dbReference type="Pfam" id="PF01385"/>
    </source>
</evidence>
<dbReference type="GO" id="GO:0006310">
    <property type="term" value="P:DNA recombination"/>
    <property type="evidence" value="ECO:0007669"/>
    <property type="project" value="UniProtKB-KW"/>
</dbReference>
<dbReference type="RefSeq" id="WP_128087368.1">
    <property type="nucleotide sequence ID" value="NZ_CP068102.1"/>
</dbReference>
<evidence type="ECO:0000256" key="4">
    <source>
        <dbReference type="ARBA" id="ARBA00022723"/>
    </source>
</evidence>
<dbReference type="GO" id="GO:0032196">
    <property type="term" value="P:transposition"/>
    <property type="evidence" value="ECO:0007669"/>
    <property type="project" value="UniProtKB-KW"/>
</dbReference>
<evidence type="ECO:0000256" key="2">
    <source>
        <dbReference type="ARBA" id="ARBA00011044"/>
    </source>
</evidence>
<evidence type="ECO:0000313" key="12">
    <source>
        <dbReference type="Proteomes" id="UP000250241"/>
    </source>
</evidence>
<keyword evidence="7" id="KW-0233">DNA recombination</keyword>
<dbReference type="Pfam" id="PF07282">
    <property type="entry name" value="Cas12f1-like_TNB"/>
    <property type="match status" value="1"/>
</dbReference>
<evidence type="ECO:0000259" key="10">
    <source>
        <dbReference type="Pfam" id="PF12323"/>
    </source>
</evidence>
<evidence type="ECO:0000256" key="6">
    <source>
        <dbReference type="ARBA" id="ARBA00023125"/>
    </source>
</evidence>
<dbReference type="PANTHER" id="PTHR30405">
    <property type="entry name" value="TRANSPOSASE"/>
    <property type="match status" value="1"/>
</dbReference>
<dbReference type="GO" id="GO:0046872">
    <property type="term" value="F:metal ion binding"/>
    <property type="evidence" value="ECO:0007669"/>
    <property type="project" value="UniProtKB-KW"/>
</dbReference>
<dbReference type="Proteomes" id="UP000250241">
    <property type="component" value="Chromosome"/>
</dbReference>
<dbReference type="EMBL" id="AP017895">
    <property type="protein sequence ID" value="BAV87002.1"/>
    <property type="molecule type" value="Genomic_DNA"/>
</dbReference>
<name>A0A2Z5QX51_9MICC</name>
<dbReference type="InterPro" id="IPR021027">
    <property type="entry name" value="Transposase_put_HTH"/>
</dbReference>
<accession>A0A2Z5QX51</accession>
<dbReference type="Pfam" id="PF01385">
    <property type="entry name" value="OrfB_IS605"/>
    <property type="match status" value="1"/>
</dbReference>
<sequence length="545" mass="61657">MATTDKKDKDREKLRAYKFRLDPNQAQTTALYQAVGAARYTYNMLTAYNSEVNRLRDDYWKKRHDEGISDADIKKELKALAKEDKRYKQLKYGAFSTQYLTPERDRHKDAALRIKNGEDPSVVWNQETERSANPWLHTVNRRVLVSGLQNASDAWDNFWDSRMGKRAGRLVGTPRFKKKGVSRDSFTVPAAKEKEKMGAYGAAYLRGEPAYKQGRRKITDYRHVRLSYLGTIRTFNSTKPLVKAVAAGAKIRSYTVSRNADRWYVSFLVKFSEPIRRSATKRARAAGSVGVDLGVKYLASLSDSEAPQRFPNLKFVEGLPSLENPRWSGTSSRRLRKLQRALARSQKGSNRRSRLVKQIARLHHMTALRRESNLHQLTKKLATGYTLVGFEDLNVSGMTASAKGTVENPGKNVAQKSGLNRVVLDAAFGVFRNQLEYKAVWYGSAFEKVNRYFASSQTCSECGRKAKTKLTLRDRVFDCVYCGNMMDRDFNAAVNICREAQRLFDEKLASEDGESLNGRGSRGALRGAKTVEASRPPASHRRGSP</sequence>
<dbReference type="GeneID" id="93861664"/>
<dbReference type="Pfam" id="PF12323">
    <property type="entry name" value="HTH_OrfB_IS605"/>
    <property type="match status" value="1"/>
</dbReference>
<feature type="domain" description="Cas12f1-like TNB" evidence="9">
    <location>
        <begin position="428"/>
        <end position="496"/>
    </location>
</feature>
<dbReference type="GO" id="GO:0003677">
    <property type="term" value="F:DNA binding"/>
    <property type="evidence" value="ECO:0007669"/>
    <property type="project" value="UniProtKB-KW"/>
</dbReference>
<dbReference type="AlphaFoldDB" id="A0A2Z5QX51"/>
<keyword evidence="4" id="KW-0479">Metal-binding</keyword>
<comment type="similarity">
    <text evidence="2">In the N-terminal section; belongs to the transposase 2 family.</text>
</comment>
<evidence type="ECO:0000313" key="11">
    <source>
        <dbReference type="EMBL" id="BAV87002.1"/>
    </source>
</evidence>
<evidence type="ECO:0000259" key="9">
    <source>
        <dbReference type="Pfam" id="PF07282"/>
    </source>
</evidence>
<dbReference type="InterPro" id="IPR051399">
    <property type="entry name" value="RNA-guided_DNA_endo/Transpos"/>
</dbReference>
<evidence type="ECO:0000256" key="7">
    <source>
        <dbReference type="ARBA" id="ARBA00023172"/>
    </source>
</evidence>
<organism evidence="11 12">
    <name type="scientific">Rothia aeria</name>
    <dbReference type="NCBI Taxonomy" id="172042"/>
    <lineage>
        <taxon>Bacteria</taxon>
        <taxon>Bacillati</taxon>
        <taxon>Actinomycetota</taxon>
        <taxon>Actinomycetes</taxon>
        <taxon>Micrococcales</taxon>
        <taxon>Micrococcaceae</taxon>
        <taxon>Rothia</taxon>
    </lineage>
</organism>
<comment type="similarity">
    <text evidence="1">In the C-terminal section; belongs to the transposase 35 family.</text>
</comment>
<keyword evidence="6" id="KW-0238">DNA-binding</keyword>
<dbReference type="InterPro" id="IPR010095">
    <property type="entry name" value="Cas12f1-like_TNB"/>
</dbReference>
<keyword evidence="3" id="KW-0815">Transposition</keyword>
<evidence type="ECO:0000256" key="5">
    <source>
        <dbReference type="ARBA" id="ARBA00022833"/>
    </source>
</evidence>
<dbReference type="InterPro" id="IPR001959">
    <property type="entry name" value="Transposase"/>
</dbReference>
<proteinExistence type="inferred from homology"/>
<dbReference type="NCBIfam" id="NF040570">
    <property type="entry name" value="guided_TnpB"/>
    <property type="match status" value="1"/>
</dbReference>
<feature type="domain" description="Transposase putative helix-turn-helix" evidence="10">
    <location>
        <begin position="14"/>
        <end position="47"/>
    </location>
</feature>